<keyword evidence="2" id="KW-0548">Nucleotidyltransferase</keyword>
<keyword evidence="5" id="KW-0378">Hydrolase</keyword>
<gene>
    <name evidence="8" type="ORF">PACLA_8A025812</name>
</gene>
<evidence type="ECO:0000256" key="4">
    <source>
        <dbReference type="ARBA" id="ARBA00022759"/>
    </source>
</evidence>
<dbReference type="InterPro" id="IPR050951">
    <property type="entry name" value="Retrovirus_Pol_polyprotein"/>
</dbReference>
<dbReference type="OrthoDB" id="4369127at2759"/>
<dbReference type="Pfam" id="PF17917">
    <property type="entry name" value="RT_RNaseH"/>
    <property type="match status" value="1"/>
</dbReference>
<keyword evidence="1" id="KW-0808">Transferase</keyword>
<dbReference type="InterPro" id="IPR043502">
    <property type="entry name" value="DNA/RNA_pol_sf"/>
</dbReference>
<evidence type="ECO:0000256" key="5">
    <source>
        <dbReference type="ARBA" id="ARBA00022801"/>
    </source>
</evidence>
<keyword evidence="4" id="KW-0255">Endonuclease</keyword>
<dbReference type="InterPro" id="IPR041373">
    <property type="entry name" value="RT_RNaseH"/>
</dbReference>
<feature type="domain" description="Reverse transcriptase RNase H-like" evidence="7">
    <location>
        <begin position="2"/>
        <end position="104"/>
    </location>
</feature>
<keyword evidence="3" id="KW-0540">Nuclease</keyword>
<organism evidence="8 9">
    <name type="scientific">Paramuricea clavata</name>
    <name type="common">Red gorgonian</name>
    <name type="synonym">Violescent sea-whip</name>
    <dbReference type="NCBI Taxonomy" id="317549"/>
    <lineage>
        <taxon>Eukaryota</taxon>
        <taxon>Metazoa</taxon>
        <taxon>Cnidaria</taxon>
        <taxon>Anthozoa</taxon>
        <taxon>Octocorallia</taxon>
        <taxon>Malacalcyonacea</taxon>
        <taxon>Plexauridae</taxon>
        <taxon>Paramuricea</taxon>
    </lineage>
</organism>
<dbReference type="GO" id="GO:0016787">
    <property type="term" value="F:hydrolase activity"/>
    <property type="evidence" value="ECO:0007669"/>
    <property type="project" value="UniProtKB-KW"/>
</dbReference>
<comment type="caution">
    <text evidence="8">The sequence shown here is derived from an EMBL/GenBank/DDBJ whole genome shotgun (WGS) entry which is preliminary data.</text>
</comment>
<dbReference type="GO" id="GO:0004519">
    <property type="term" value="F:endonuclease activity"/>
    <property type="evidence" value="ECO:0007669"/>
    <property type="project" value="UniProtKB-KW"/>
</dbReference>
<dbReference type="AlphaFoldDB" id="A0A7D9HDS2"/>
<protein>
    <recommendedName>
        <fullName evidence="7">Reverse transcriptase RNase H-like domain-containing protein</fullName>
    </recommendedName>
</protein>
<evidence type="ECO:0000256" key="1">
    <source>
        <dbReference type="ARBA" id="ARBA00022679"/>
    </source>
</evidence>
<sequence length="183" mass="21426">MNQVFELSTDASDFGFGCILSQRDSTRPKRPVHFLSKTFSGNELAWHTRDKEAFAFVYALGKFKHYLLGKKFIWYTDHRGLQWLRNTRDPRGIYARWLEEVEEFEFDIRYRPGAYNPHADALSRRCKGGLACSILSSQDVRSTKEVKRAQASDPVLSQVIARLRLNENREQPSNRAVRTWLRR</sequence>
<dbReference type="Proteomes" id="UP001152795">
    <property type="component" value="Unassembled WGS sequence"/>
</dbReference>
<evidence type="ECO:0000256" key="2">
    <source>
        <dbReference type="ARBA" id="ARBA00022695"/>
    </source>
</evidence>
<dbReference type="SUPFAM" id="SSF56672">
    <property type="entry name" value="DNA/RNA polymerases"/>
    <property type="match status" value="1"/>
</dbReference>
<dbReference type="Gene3D" id="3.10.20.370">
    <property type="match status" value="1"/>
</dbReference>
<keyword evidence="6" id="KW-0695">RNA-directed DNA polymerase</keyword>
<evidence type="ECO:0000313" key="8">
    <source>
        <dbReference type="EMBL" id="CAB3979472.1"/>
    </source>
</evidence>
<keyword evidence="9" id="KW-1185">Reference proteome</keyword>
<accession>A0A7D9HDS2</accession>
<name>A0A7D9HDS2_PARCT</name>
<dbReference type="CDD" id="cd09274">
    <property type="entry name" value="RNase_HI_RT_Ty3"/>
    <property type="match status" value="1"/>
</dbReference>
<evidence type="ECO:0000256" key="3">
    <source>
        <dbReference type="ARBA" id="ARBA00022722"/>
    </source>
</evidence>
<evidence type="ECO:0000313" key="9">
    <source>
        <dbReference type="Proteomes" id="UP001152795"/>
    </source>
</evidence>
<evidence type="ECO:0000259" key="7">
    <source>
        <dbReference type="Pfam" id="PF17917"/>
    </source>
</evidence>
<dbReference type="GO" id="GO:0003964">
    <property type="term" value="F:RNA-directed DNA polymerase activity"/>
    <property type="evidence" value="ECO:0007669"/>
    <property type="project" value="UniProtKB-KW"/>
</dbReference>
<dbReference type="EMBL" id="CACRXK020000201">
    <property type="protein sequence ID" value="CAB3979472.1"/>
    <property type="molecule type" value="Genomic_DNA"/>
</dbReference>
<evidence type="ECO:0000256" key="6">
    <source>
        <dbReference type="ARBA" id="ARBA00022918"/>
    </source>
</evidence>
<dbReference type="PANTHER" id="PTHR37984">
    <property type="entry name" value="PROTEIN CBG26694"/>
    <property type="match status" value="1"/>
</dbReference>
<dbReference type="PANTHER" id="PTHR37984:SF5">
    <property type="entry name" value="PROTEIN NYNRIN-LIKE"/>
    <property type="match status" value="1"/>
</dbReference>
<proteinExistence type="predicted"/>
<reference evidence="8" key="1">
    <citation type="submission" date="2020-04" db="EMBL/GenBank/DDBJ databases">
        <authorList>
            <person name="Alioto T."/>
            <person name="Alioto T."/>
            <person name="Gomez Garrido J."/>
        </authorList>
    </citation>
    <scope>NUCLEOTIDE SEQUENCE</scope>
    <source>
        <strain evidence="8">A484AB</strain>
    </source>
</reference>